<feature type="compositionally biased region" description="Basic and acidic residues" evidence="7">
    <location>
        <begin position="425"/>
        <end position="450"/>
    </location>
</feature>
<dbReference type="GO" id="GO:0005730">
    <property type="term" value="C:nucleolus"/>
    <property type="evidence" value="ECO:0007669"/>
    <property type="project" value="UniProtKB-SubCell"/>
</dbReference>
<keyword evidence="10" id="KW-1185">Reference proteome</keyword>
<reference evidence="9 10" key="1">
    <citation type="journal article" date="2023" name="Proc. Natl. Acad. Sci. U.S.A.">
        <title>A global phylogenomic analysis of the shiitake genus Lentinula.</title>
        <authorList>
            <person name="Sierra-Patev S."/>
            <person name="Min B."/>
            <person name="Naranjo-Ortiz M."/>
            <person name="Looney B."/>
            <person name="Konkel Z."/>
            <person name="Slot J.C."/>
            <person name="Sakamoto Y."/>
            <person name="Steenwyk J.L."/>
            <person name="Rokas A."/>
            <person name="Carro J."/>
            <person name="Camarero S."/>
            <person name="Ferreira P."/>
            <person name="Molpeceres G."/>
            <person name="Ruiz-Duenas F.J."/>
            <person name="Serrano A."/>
            <person name="Henrissat B."/>
            <person name="Drula E."/>
            <person name="Hughes K.W."/>
            <person name="Mata J.L."/>
            <person name="Ishikawa N.K."/>
            <person name="Vargas-Isla R."/>
            <person name="Ushijima S."/>
            <person name="Smith C.A."/>
            <person name="Donoghue J."/>
            <person name="Ahrendt S."/>
            <person name="Andreopoulos W."/>
            <person name="He G."/>
            <person name="LaButti K."/>
            <person name="Lipzen A."/>
            <person name="Ng V."/>
            <person name="Riley R."/>
            <person name="Sandor L."/>
            <person name="Barry K."/>
            <person name="Martinez A.T."/>
            <person name="Xiao Y."/>
            <person name="Gibbons J.G."/>
            <person name="Terashima K."/>
            <person name="Grigoriev I.V."/>
            <person name="Hibbett D."/>
        </authorList>
    </citation>
    <scope>NUCLEOTIDE SEQUENCE [LARGE SCALE GENOMIC DNA]</scope>
    <source>
        <strain evidence="9 10">TFB7810</strain>
    </source>
</reference>
<comment type="subcellular location">
    <subcellularLocation>
        <location evidence="1">Nucleus</location>
        <location evidence="1">Nucleolus</location>
    </subcellularLocation>
</comment>
<evidence type="ECO:0000259" key="8">
    <source>
        <dbReference type="PROSITE" id="PS50174"/>
    </source>
</evidence>
<evidence type="ECO:0000256" key="2">
    <source>
        <dbReference type="ARBA" id="ARBA00022517"/>
    </source>
</evidence>
<feature type="compositionally biased region" description="Polar residues" evidence="7">
    <location>
        <begin position="279"/>
        <end position="294"/>
    </location>
</feature>
<dbReference type="EMBL" id="JANVFU010000002">
    <property type="protein sequence ID" value="KAJ3749358.1"/>
    <property type="molecule type" value="Genomic_DNA"/>
</dbReference>
<feature type="compositionally biased region" description="Basic residues" evidence="7">
    <location>
        <begin position="398"/>
        <end position="411"/>
    </location>
</feature>
<feature type="compositionally biased region" description="Low complexity" evidence="7">
    <location>
        <begin position="229"/>
        <end position="242"/>
    </location>
</feature>
<evidence type="ECO:0000256" key="1">
    <source>
        <dbReference type="ARBA" id="ARBA00004604"/>
    </source>
</evidence>
<evidence type="ECO:0000256" key="4">
    <source>
        <dbReference type="ARBA" id="ARBA00023242"/>
    </source>
</evidence>
<dbReference type="AlphaFoldDB" id="A0A9W8P8Y4"/>
<feature type="region of interest" description="Disordered" evidence="7">
    <location>
        <begin position="229"/>
        <end position="248"/>
    </location>
</feature>
<feature type="compositionally biased region" description="Basic and acidic residues" evidence="7">
    <location>
        <begin position="120"/>
        <end position="132"/>
    </location>
</feature>
<protein>
    <recommendedName>
        <fullName evidence="6">PinX1-related protein 1</fullName>
    </recommendedName>
</protein>
<dbReference type="GO" id="GO:0006364">
    <property type="term" value="P:rRNA processing"/>
    <property type="evidence" value="ECO:0007669"/>
    <property type="project" value="UniProtKB-KW"/>
</dbReference>
<evidence type="ECO:0000313" key="10">
    <source>
        <dbReference type="Proteomes" id="UP001142393"/>
    </source>
</evidence>
<keyword evidence="2" id="KW-0690">Ribosome biogenesis</keyword>
<evidence type="ECO:0000256" key="7">
    <source>
        <dbReference type="SAM" id="MobiDB-lite"/>
    </source>
</evidence>
<accession>A0A9W8P8Y4</accession>
<gene>
    <name evidence="9" type="ORF">DFH05DRAFT_1520981</name>
</gene>
<feature type="domain" description="G-patch" evidence="8">
    <location>
        <begin position="25"/>
        <end position="71"/>
    </location>
</feature>
<sequence length="463" mass="51251">MGLAGRKVKQRIGHDPRNLTWADDASKFGANYLAKFGWDSSKGLGVEGQGRTSHIKVSQKLDMLGIGAAQSKDPNGIAWRQNKDFENLLKRLNENTPASATQTDTRNAEDGEEGADNDVNMEKDDKKESKDDRKKRKREEKQAKKEKKEKKKRKRDEGDDEETEQMKAKKKAKAESATIERAPQIEKVEEPPKRVIPRHRAHRARAIAAKNISSKSAVHISEILGIASSSSSTTPTVAATPSGTLTPLDQDVVGLEKLTTSTKSVSDYFKERLLAKSSGKASPLSSMVTQTTVNHGGDGNEDEDEDAPRAGLGSFRNSTRDEDDLNDADRGGLGSTWTTTTLSSTASTIQMGMSKFKSMFTSATIITQEEVAVKTGPSAGGNANDMENVVENAETREKQKKRRKEGKKKEKKRDNDVEEAVGESETVHVEDEVAEKKGKDERRREKAEKKEKKRRKREERSLI</sequence>
<dbReference type="InterPro" id="IPR050656">
    <property type="entry name" value="PINX1"/>
</dbReference>
<evidence type="ECO:0000256" key="6">
    <source>
        <dbReference type="ARBA" id="ARBA00041961"/>
    </source>
</evidence>
<evidence type="ECO:0000256" key="3">
    <source>
        <dbReference type="ARBA" id="ARBA00022552"/>
    </source>
</evidence>
<dbReference type="Pfam" id="PF01585">
    <property type="entry name" value="G-patch"/>
    <property type="match status" value="1"/>
</dbReference>
<dbReference type="PANTHER" id="PTHR23149">
    <property type="entry name" value="G PATCH DOMAIN CONTAINING PROTEIN"/>
    <property type="match status" value="1"/>
</dbReference>
<dbReference type="InterPro" id="IPR000467">
    <property type="entry name" value="G_patch_dom"/>
</dbReference>
<evidence type="ECO:0000256" key="5">
    <source>
        <dbReference type="ARBA" id="ARBA00038007"/>
    </source>
</evidence>
<comment type="caution">
    <text evidence="9">The sequence shown here is derived from an EMBL/GenBank/DDBJ whole genome shotgun (WGS) entry which is preliminary data.</text>
</comment>
<dbReference type="GO" id="GO:0003676">
    <property type="term" value="F:nucleic acid binding"/>
    <property type="evidence" value="ECO:0007669"/>
    <property type="project" value="InterPro"/>
</dbReference>
<organism evidence="9 10">
    <name type="scientific">Lentinula detonsa</name>
    <dbReference type="NCBI Taxonomy" id="2804962"/>
    <lineage>
        <taxon>Eukaryota</taxon>
        <taxon>Fungi</taxon>
        <taxon>Dikarya</taxon>
        <taxon>Basidiomycota</taxon>
        <taxon>Agaricomycotina</taxon>
        <taxon>Agaricomycetes</taxon>
        <taxon>Agaricomycetidae</taxon>
        <taxon>Agaricales</taxon>
        <taxon>Marasmiineae</taxon>
        <taxon>Omphalotaceae</taxon>
        <taxon>Lentinula</taxon>
    </lineage>
</organism>
<feature type="region of interest" description="Disordered" evidence="7">
    <location>
        <begin position="375"/>
        <end position="463"/>
    </location>
</feature>
<feature type="compositionally biased region" description="Polar residues" evidence="7">
    <location>
        <begin position="94"/>
        <end position="105"/>
    </location>
</feature>
<dbReference type="Proteomes" id="UP001142393">
    <property type="component" value="Unassembled WGS sequence"/>
</dbReference>
<name>A0A9W8P8Y4_9AGAR</name>
<feature type="region of interest" description="Disordered" evidence="7">
    <location>
        <begin position="89"/>
        <end position="202"/>
    </location>
</feature>
<dbReference type="PROSITE" id="PS50174">
    <property type="entry name" value="G_PATCH"/>
    <property type="match status" value="1"/>
</dbReference>
<dbReference type="SMART" id="SM00443">
    <property type="entry name" value="G_patch"/>
    <property type="match status" value="1"/>
</dbReference>
<dbReference type="PANTHER" id="PTHR23149:SF31">
    <property type="entry name" value="PROTEIN PXR1"/>
    <property type="match status" value="1"/>
</dbReference>
<evidence type="ECO:0000313" key="9">
    <source>
        <dbReference type="EMBL" id="KAJ3749358.1"/>
    </source>
</evidence>
<feature type="region of interest" description="Disordered" evidence="7">
    <location>
        <begin position="276"/>
        <end position="339"/>
    </location>
</feature>
<proteinExistence type="inferred from homology"/>
<keyword evidence="3" id="KW-0698">rRNA processing</keyword>
<feature type="compositionally biased region" description="Basic residues" evidence="7">
    <location>
        <begin position="133"/>
        <end position="154"/>
    </location>
</feature>
<keyword evidence="4" id="KW-0539">Nucleus</keyword>
<feature type="compositionally biased region" description="Basic and acidic residues" evidence="7">
    <location>
        <begin position="183"/>
        <end position="193"/>
    </location>
</feature>
<comment type="similarity">
    <text evidence="5">Belongs to the PINX1 family.</text>
</comment>